<dbReference type="OrthoDB" id="9787346at2"/>
<protein>
    <recommendedName>
        <fullName evidence="13">Zinc transporter ZupT</fullName>
    </recommendedName>
</protein>
<feature type="transmembrane region" description="Helical" evidence="13">
    <location>
        <begin position="246"/>
        <end position="268"/>
    </location>
</feature>
<keyword evidence="5 13" id="KW-0812">Transmembrane</keyword>
<evidence type="ECO:0000313" key="15">
    <source>
        <dbReference type="Proteomes" id="UP000243406"/>
    </source>
</evidence>
<keyword evidence="15" id="KW-1185">Reference proteome</keyword>
<evidence type="ECO:0000256" key="9">
    <source>
        <dbReference type="ARBA" id="ARBA00022989"/>
    </source>
</evidence>
<keyword evidence="11 13" id="KW-0406">Ion transport</keyword>
<comment type="catalytic activity">
    <reaction evidence="13">
        <text>Zn(2+)(in) = Zn(2+)(out)</text>
        <dbReference type="Rhea" id="RHEA:29351"/>
        <dbReference type="ChEBI" id="CHEBI:29105"/>
    </reaction>
</comment>
<feature type="binding site" description="M2 metal binding site" evidence="13">
    <location>
        <position position="229"/>
    </location>
    <ligand>
        <name>Fe(2+)</name>
        <dbReference type="ChEBI" id="CHEBI:29033"/>
    </ligand>
</feature>
<dbReference type="PANTHER" id="PTHR11040:SF205">
    <property type="entry name" value="ZINC TRANSPORTER ZUPT"/>
    <property type="match status" value="1"/>
</dbReference>
<keyword evidence="6" id="KW-0479">Metal-binding</keyword>
<feature type="transmembrane region" description="Helical" evidence="13">
    <location>
        <begin position="158"/>
        <end position="179"/>
    </location>
</feature>
<proteinExistence type="inferred from homology"/>
<feature type="transmembrane region" description="Helical" evidence="13">
    <location>
        <begin position="185"/>
        <end position="211"/>
    </location>
</feature>
<feature type="binding site" description="M2 metal binding site" evidence="13">
    <location>
        <position position="171"/>
    </location>
    <ligand>
        <name>Fe(2+)</name>
        <dbReference type="ChEBI" id="CHEBI:29033"/>
    </ligand>
</feature>
<name>A0A1T5A540_9FIRM</name>
<evidence type="ECO:0000256" key="13">
    <source>
        <dbReference type="HAMAP-Rule" id="MF_00548"/>
    </source>
</evidence>
<feature type="binding site" description="M1 metal binding site" evidence="13">
    <location>
        <position position="200"/>
    </location>
    <ligand>
        <name>Zn(2+)</name>
        <dbReference type="ChEBI" id="CHEBI:29105"/>
    </ligand>
</feature>
<accession>A0A1T5A540</accession>
<keyword evidence="7 13" id="KW-0862">Zinc</keyword>
<dbReference type="GO" id="GO:0005385">
    <property type="term" value="F:zinc ion transmembrane transporter activity"/>
    <property type="evidence" value="ECO:0007669"/>
    <property type="project" value="UniProtKB-UniRule"/>
</dbReference>
<evidence type="ECO:0000256" key="11">
    <source>
        <dbReference type="ARBA" id="ARBA00023065"/>
    </source>
</evidence>
<keyword evidence="4 13" id="KW-1003">Cell membrane</keyword>
<feature type="binding site" description="M2 metal binding site" evidence="13">
    <location>
        <position position="168"/>
    </location>
    <ligand>
        <name>Fe(2+)</name>
        <dbReference type="ChEBI" id="CHEBI:29033"/>
    </ligand>
</feature>
<keyword evidence="12 13" id="KW-0472">Membrane</keyword>
<evidence type="ECO:0000256" key="4">
    <source>
        <dbReference type="ARBA" id="ARBA00022475"/>
    </source>
</evidence>
<keyword evidence="9 13" id="KW-1133">Transmembrane helix</keyword>
<dbReference type="GO" id="GO:0005886">
    <property type="term" value="C:plasma membrane"/>
    <property type="evidence" value="ECO:0007669"/>
    <property type="project" value="UniProtKB-SubCell"/>
</dbReference>
<feature type="transmembrane region" description="Helical" evidence="13">
    <location>
        <begin position="72"/>
        <end position="90"/>
    </location>
</feature>
<feature type="binding site" description="M2 metal binding site" evidence="13">
    <location>
        <position position="200"/>
    </location>
    <ligand>
        <name>Fe(2+)</name>
        <dbReference type="ChEBI" id="CHEBI:29033"/>
    </ligand>
</feature>
<feature type="transmembrane region" description="Helical" evidence="13">
    <location>
        <begin position="6"/>
        <end position="28"/>
    </location>
</feature>
<evidence type="ECO:0000256" key="10">
    <source>
        <dbReference type="ARBA" id="ARBA00023004"/>
    </source>
</evidence>
<evidence type="ECO:0000256" key="6">
    <source>
        <dbReference type="ARBA" id="ARBA00022723"/>
    </source>
</evidence>
<feature type="transmembrane region" description="Helical" evidence="13">
    <location>
        <begin position="280"/>
        <end position="299"/>
    </location>
</feature>
<dbReference type="GO" id="GO:0046872">
    <property type="term" value="F:metal ion binding"/>
    <property type="evidence" value="ECO:0007669"/>
    <property type="project" value="UniProtKB-KW"/>
</dbReference>
<dbReference type="Pfam" id="PF02535">
    <property type="entry name" value="Zip"/>
    <property type="match status" value="1"/>
</dbReference>
<dbReference type="InterPro" id="IPR003689">
    <property type="entry name" value="ZIP"/>
</dbReference>
<sequence length="300" mass="32517">MDNVLLAFGLTVFAGLSTGIGSAIAFFAKTTSKKFLSISLGFSAGVMIYVSMIEIFFKAQDSLIAALGEKNGSWTTIAGFFGGMAVIALIDKMIPSHENPHEVRNVEDMQIQNEPEDVREYCQKIANKDKSEKINASRELQAEEYDEKDKQKLMRMGVFTALAITIHNFPEGLATFASALHDPSLGIAIAIAVAIHNIPEGIAVSVPIYFATGSKKKAFMYSFLSGLSEPVGAIVGYTILRPFFNDVTFGILFAAVAGIMVFISFDELLPSAREYGEHHLSIYGLIGGMAVMAVSLVLFM</sequence>
<keyword evidence="10" id="KW-0408">Iron</keyword>
<comment type="similarity">
    <text evidence="2 13">Belongs to the ZIP transporter (TC 2.A.5) family. ZupT subfamily.</text>
</comment>
<evidence type="ECO:0000256" key="3">
    <source>
        <dbReference type="ARBA" id="ARBA00022448"/>
    </source>
</evidence>
<dbReference type="InterPro" id="IPR023498">
    <property type="entry name" value="Zn_transptr_ZupT"/>
</dbReference>
<feature type="transmembrane region" description="Helical" evidence="13">
    <location>
        <begin position="35"/>
        <end position="57"/>
    </location>
</feature>
<comment type="subcellular location">
    <subcellularLocation>
        <location evidence="1 13">Cell membrane</location>
        <topology evidence="1 13">Multi-pass membrane protein</topology>
    </subcellularLocation>
</comment>
<comment type="function">
    <text evidence="13">Mediates zinc uptake. May also transport other divalent cations.</text>
</comment>
<evidence type="ECO:0000256" key="12">
    <source>
        <dbReference type="ARBA" id="ARBA00023136"/>
    </source>
</evidence>
<evidence type="ECO:0000256" key="5">
    <source>
        <dbReference type="ARBA" id="ARBA00022692"/>
    </source>
</evidence>
<dbReference type="SUPFAM" id="SSF103473">
    <property type="entry name" value="MFS general substrate transporter"/>
    <property type="match status" value="1"/>
</dbReference>
<evidence type="ECO:0000256" key="7">
    <source>
        <dbReference type="ARBA" id="ARBA00022833"/>
    </source>
</evidence>
<evidence type="ECO:0000256" key="1">
    <source>
        <dbReference type="ARBA" id="ARBA00004651"/>
    </source>
</evidence>
<organism evidence="14 15">
    <name type="scientific">Acetoanaerobium noterae</name>
    <dbReference type="NCBI Taxonomy" id="745369"/>
    <lineage>
        <taxon>Bacteria</taxon>
        <taxon>Bacillati</taxon>
        <taxon>Bacillota</taxon>
        <taxon>Clostridia</taxon>
        <taxon>Peptostreptococcales</taxon>
        <taxon>Filifactoraceae</taxon>
        <taxon>Acetoanaerobium</taxon>
    </lineage>
</organism>
<dbReference type="Proteomes" id="UP000243406">
    <property type="component" value="Unassembled WGS sequence"/>
</dbReference>
<evidence type="ECO:0000256" key="8">
    <source>
        <dbReference type="ARBA" id="ARBA00022906"/>
    </source>
</evidence>
<keyword evidence="8 13" id="KW-0864">Zinc transport</keyword>
<dbReference type="NCBIfam" id="NF003243">
    <property type="entry name" value="PRK04201.1"/>
    <property type="match status" value="1"/>
</dbReference>
<reference evidence="15" key="1">
    <citation type="submission" date="2017-02" db="EMBL/GenBank/DDBJ databases">
        <authorList>
            <person name="Varghese N."/>
            <person name="Submissions S."/>
        </authorList>
    </citation>
    <scope>NUCLEOTIDE SEQUENCE [LARGE SCALE GENOMIC DNA]</scope>
    <source>
        <strain evidence="15">ATCC 35199</strain>
    </source>
</reference>
<dbReference type="HAMAP" id="MF_00548">
    <property type="entry name" value="ZupT"/>
    <property type="match status" value="1"/>
</dbReference>
<keyword evidence="3 13" id="KW-0813">Transport</keyword>
<dbReference type="EMBL" id="FUYN01000001">
    <property type="protein sequence ID" value="SKB29959.1"/>
    <property type="molecule type" value="Genomic_DNA"/>
</dbReference>
<evidence type="ECO:0000256" key="2">
    <source>
        <dbReference type="ARBA" id="ARBA00009703"/>
    </source>
</evidence>
<gene>
    <name evidence="13" type="primary">zupT</name>
    <name evidence="14" type="ORF">SAMN02745120_0768</name>
</gene>
<dbReference type="InterPro" id="IPR036259">
    <property type="entry name" value="MFS_trans_sf"/>
</dbReference>
<feature type="binding site" description="M2 metal binding site" evidence="13">
    <location>
        <position position="197"/>
    </location>
    <ligand>
        <name>Fe(2+)</name>
        <dbReference type="ChEBI" id="CHEBI:29033"/>
    </ligand>
</feature>
<dbReference type="RefSeq" id="WP_013362209.1">
    <property type="nucleotide sequence ID" value="NZ_FUYN01000001.1"/>
</dbReference>
<feature type="binding site" description="M1 metal binding site" evidence="13">
    <location>
        <position position="171"/>
    </location>
    <ligand>
        <name>Zn(2+)</name>
        <dbReference type="ChEBI" id="CHEBI:29105"/>
    </ligand>
</feature>
<feature type="binding site" description="M1 metal binding site" evidence="13">
    <location>
        <position position="196"/>
    </location>
    <ligand>
        <name>Zn(2+)</name>
        <dbReference type="ChEBI" id="CHEBI:29105"/>
    </ligand>
</feature>
<evidence type="ECO:0000313" key="14">
    <source>
        <dbReference type="EMBL" id="SKB29959.1"/>
    </source>
</evidence>
<dbReference type="PANTHER" id="PTHR11040">
    <property type="entry name" value="ZINC/IRON TRANSPORTER"/>
    <property type="match status" value="1"/>
</dbReference>
<dbReference type="AlphaFoldDB" id="A0A1T5A540"/>